<comment type="caution">
    <text evidence="2">The sequence shown here is derived from an EMBL/GenBank/DDBJ whole genome shotgun (WGS) entry which is preliminary data.</text>
</comment>
<evidence type="ECO:0000313" key="3">
    <source>
        <dbReference type="Proteomes" id="UP000241899"/>
    </source>
</evidence>
<dbReference type="Pfam" id="PF11329">
    <property type="entry name" value="DUF3131"/>
    <property type="match status" value="1"/>
</dbReference>
<feature type="domain" description="DUF3131" evidence="1">
    <location>
        <begin position="496"/>
        <end position="857"/>
    </location>
</feature>
<proteinExistence type="predicted"/>
<sequence>MHLASAPVTKDKMRLDRRSVLTLLAATGLGPAFSVSARASGADPRALVLVLDDLAPGLSTDHLRAVLAPLVERGIPAGLILKPGAASFDPALATFLCRFFAEYPGLGEPVAWAADLGAATGYFQSRAASRARAGFEAGLARRDPKVALPVPVSIATPTSAGQEFGFDAVRTAGFRNVLLLDQGLVPTASVACQTNAVCMRGGARHRLVDGPPPLAKWIGGDGAASGLVQIVLSLEGIGALSATEIGHRAEALALLIDAQIAAGLAFVMSPREHVVWFEQAQDRACLILIDPPPPDAVQGFAALTQALDAAGVAYSVAGAGAPPLCLSLVPEPGLTVPEWAARLTDSGTDCLRGDPDPGTTARLAEAGLRLVLHRTPEAPLGMDGNGLFHLRDALTLDGAPDAAARLAALDITRDIVLGVTAAAYAAPAPRAALVQMLQDLNARDATRLATLPQFADRIAPADPALALLREMRADMAATPTPILPDPESEAALLLDDARQAWRFIDTMTEPVTGLCPATVFFAGIWTSSYRVLTMWDLASLLGGVMAAHELGLIDDVSFVARVETILGALPVITLNGHRLPPSEIATDRKAVVTADFNAYDTIRLLSVLREFEAHPLTTGLAAGLVAGWDIAPMVRGGHLYSVTSGRLEDTFRSQCSHYGARALGGWGIAAQSPYDLPPVETGTDGQMQVLSRAAWLGLLGAEPLLLEAVEMGLSAPSAVLADVLYSAQRRAHAQSGVFHAVSETVLDSPPWFAYHGLRIDDVRNRWGMTVLQADAAFQTEAFRRKAEVINTKAAYLWSAIRPGGYSAALLDHVRPRIRVADGGLSPGIYAASGQSMTDYTDINTNGIVLQAIAYILRGRKPRAPLV</sequence>
<evidence type="ECO:0000259" key="1">
    <source>
        <dbReference type="Pfam" id="PF11329"/>
    </source>
</evidence>
<dbReference type="AlphaFoldDB" id="A0A2T4JGB1"/>
<dbReference type="InterPro" id="IPR021478">
    <property type="entry name" value="DUF3131"/>
</dbReference>
<keyword evidence="3" id="KW-1185">Reference proteome</keyword>
<dbReference type="EMBL" id="PZKF01000030">
    <property type="protein sequence ID" value="PTE16858.1"/>
    <property type="molecule type" value="Genomic_DNA"/>
</dbReference>
<name>A0A2T4JGB1_9RHOB</name>
<protein>
    <recommendedName>
        <fullName evidence="1">DUF3131 domain-containing protein</fullName>
    </recommendedName>
</protein>
<gene>
    <name evidence="2" type="ORF">C5F46_12220</name>
</gene>
<dbReference type="Gene3D" id="1.50.10.140">
    <property type="match status" value="1"/>
</dbReference>
<dbReference type="Proteomes" id="UP000241899">
    <property type="component" value="Unassembled WGS sequence"/>
</dbReference>
<organism evidence="2 3">
    <name type="scientific">Phaeovulum veldkampii DSM 11550</name>
    <dbReference type="NCBI Taxonomy" id="1185920"/>
    <lineage>
        <taxon>Bacteria</taxon>
        <taxon>Pseudomonadati</taxon>
        <taxon>Pseudomonadota</taxon>
        <taxon>Alphaproteobacteria</taxon>
        <taxon>Rhodobacterales</taxon>
        <taxon>Paracoccaceae</taxon>
        <taxon>Phaeovulum</taxon>
    </lineage>
</organism>
<accession>A0A2T4JGB1</accession>
<evidence type="ECO:0000313" key="2">
    <source>
        <dbReference type="EMBL" id="PTE16858.1"/>
    </source>
</evidence>
<reference evidence="2 3" key="1">
    <citation type="submission" date="2018-03" db="EMBL/GenBank/DDBJ databases">
        <title>Rhodobacter veldkampii.</title>
        <authorList>
            <person name="Meyer T.E."/>
            <person name="Miller S."/>
            <person name="Lodha T."/>
            <person name="Gandham S."/>
            <person name="Chintalapati S."/>
            <person name="Chintalapati V.R."/>
        </authorList>
    </citation>
    <scope>NUCLEOTIDE SEQUENCE [LARGE SCALE GENOMIC DNA]</scope>
    <source>
        <strain evidence="2 3">DSM 11550</strain>
    </source>
</reference>